<gene>
    <name evidence="1" type="ORF">PLA107_034780</name>
</gene>
<dbReference type="Proteomes" id="UP000006426">
    <property type="component" value="Plasmid pmppla107"/>
</dbReference>
<reference evidence="1 2" key="1">
    <citation type="journal article" date="2011" name="PLoS Pathog.">
        <title>Dynamic evolution of pathogenicity revealed by sequencing and comparative genomics of 19 Pseudomonas syringae isolates.</title>
        <authorList>
            <person name="Baltrus D.A."/>
            <person name="Nishimura M.T."/>
            <person name="Romanchuk A."/>
            <person name="Chang J.H."/>
            <person name="Mukhtar M.S."/>
            <person name="Cherkis K."/>
            <person name="Roach J."/>
            <person name="Grant S.R."/>
            <person name="Jones C.D."/>
            <person name="Dangl J.L."/>
        </authorList>
    </citation>
    <scope>NUCLEOTIDE SEQUENCE [LARGE SCALE GENOMIC DNA]</scope>
    <source>
        <strain evidence="1 2">M301315</strain>
    </source>
</reference>
<protein>
    <submittedName>
        <fullName evidence="1">Uncharacterized protein</fullName>
    </submittedName>
</protein>
<dbReference type="AlphaFoldDB" id="A0AAD0VAQ6"/>
<name>A0AAD0VAQ6_PSEAV</name>
<dbReference type="EMBL" id="CP031226">
    <property type="protein sequence ID" value="AXH60339.1"/>
    <property type="molecule type" value="Genomic_DNA"/>
</dbReference>
<accession>A0AAD0VAQ6</accession>
<sequence>MKTYEDALDNFVVEHKASIAALFNTPEAHLTKADVKSLVEYTIGIQLKNTFEYKGRLGNEILHELEMIPSHKRSRAVVQKALENSEFSKVQNKTLDKVKAADKARNPLAEHVENWRKMRMRREMRELSQTAMVVERQSRLLAQALDRYRHSPSPSNKHLVSTSVLGLNRALIKSHSRARIAGAWAIRAGFHSQSAGQALEHLYFRRARRLEKSTAKLDHWLEKNGFKVRISAGIARRRNILEMEVGQAIAMDAPISLMRYPVRKAHDKQMDNQNAL</sequence>
<organism evidence="1 2">
    <name type="scientific">Pseudomonas amygdali pv. lachrymans str. M301315</name>
    <dbReference type="NCBI Taxonomy" id="629260"/>
    <lineage>
        <taxon>Bacteria</taxon>
        <taxon>Pseudomonadati</taxon>
        <taxon>Pseudomonadota</taxon>
        <taxon>Gammaproteobacteria</taxon>
        <taxon>Pseudomonadales</taxon>
        <taxon>Pseudomonadaceae</taxon>
        <taxon>Pseudomonas</taxon>
        <taxon>Pseudomonas amygdali</taxon>
    </lineage>
</organism>
<proteinExistence type="predicted"/>
<dbReference type="RefSeq" id="WP_054068267.1">
    <property type="nucleotide sequence ID" value="NZ_CP031226.1"/>
</dbReference>
<keyword evidence="1" id="KW-0614">Plasmid</keyword>
<geneLocation type="plasmid" evidence="2">
    <name>pmppla107</name>
</geneLocation>
<evidence type="ECO:0000313" key="2">
    <source>
        <dbReference type="Proteomes" id="UP000006426"/>
    </source>
</evidence>
<evidence type="ECO:0000313" key="1">
    <source>
        <dbReference type="EMBL" id="AXH60339.1"/>
    </source>
</evidence>